<feature type="transmembrane region" description="Helical" evidence="2">
    <location>
        <begin position="155"/>
        <end position="173"/>
    </location>
</feature>
<keyword evidence="2" id="KW-0472">Membrane</keyword>
<reference evidence="5" key="1">
    <citation type="submission" date="2016-10" db="EMBL/GenBank/DDBJ databases">
        <authorList>
            <person name="Varghese N."/>
            <person name="Submissions S."/>
        </authorList>
    </citation>
    <scope>NUCLEOTIDE SEQUENCE [LARGE SCALE GENOMIC DNA]</scope>
    <source>
        <strain evidence="5">DSM 22329</strain>
    </source>
</reference>
<proteinExistence type="predicted"/>
<dbReference type="SUPFAM" id="SSF54001">
    <property type="entry name" value="Cysteine proteinases"/>
    <property type="match status" value="1"/>
</dbReference>
<dbReference type="EMBL" id="LT629711">
    <property type="protein sequence ID" value="SDP23139.1"/>
    <property type="molecule type" value="Genomic_DNA"/>
</dbReference>
<dbReference type="STRING" id="443156.SAMN04489867_1803"/>
<evidence type="ECO:0000256" key="1">
    <source>
        <dbReference type="SAM" id="MobiDB-lite"/>
    </source>
</evidence>
<dbReference type="Pfam" id="PF01841">
    <property type="entry name" value="Transglut_core"/>
    <property type="match status" value="1"/>
</dbReference>
<sequence length="710" mass="73230">MTRPLAARLLWCVALLTTAALAFTPAYSGRLLGLPVLAPLVVLATCVAGLLAVATAALRLPRWSAALATSILTTVALSLATPDLLDALPRLLTAPRPAPAAAAYLAPVLAVVFVLSVVATLAETRARASAGVPVAVAAALYLLAALLTAGRADGSGLLALVLLVTAVGGWTLLPRSADGGVTRSPRRPRGAAVRAGVAALAAAAVVAPLAALGSPGADAFEPRSLVHTPRQEAQVLSPLPMLPVWADQSDLPLVRVDGTAPGRLVLAVLPDFDGATWSNRGRFTVPGAEPVADLPAGADQLPYSVTVHVDTLTGGWVPSAGHPTSIDLDDLRVDADSGALVSLGGLREGQSYRLSGRVGAADDATLAAAAVPTQALAARYLRTPQLPRAFGDYARTGVAKATSRLEQAVALEELVRSGRAFSPKAPSGSSYAQLTQFLFPSRGSSIGTSEQFAASYVVLARSIGLPSRLVVGLQVPSGASSPVTLTGGDVLAWPEVYFSDLGWVPFDPTPTQTGAARSAPRQEVLDRLGESAKPADDGTDALRPGPGPGAGEEGQRPSVTHRLALLGSGLGALVLLGLLVLAVGRTRRRTRLRRLGALGAWQHQVDALVLAGTPPRGPESAADVTARITATHPRLAESGLPVSLLERAERAAYAPTTPDAHTSPPPAAPGSDDSWAQAVAITTAIRRAAPWWRRAVWHLDPRVLRGRRSR</sequence>
<dbReference type="OrthoDB" id="9804023at2"/>
<feature type="transmembrane region" description="Helical" evidence="2">
    <location>
        <begin position="563"/>
        <end position="584"/>
    </location>
</feature>
<evidence type="ECO:0000256" key="2">
    <source>
        <dbReference type="SAM" id="Phobius"/>
    </source>
</evidence>
<dbReference type="PANTHER" id="PTHR42736">
    <property type="entry name" value="PROTEIN-GLUTAMINE GAMMA-GLUTAMYLTRANSFERASE"/>
    <property type="match status" value="1"/>
</dbReference>
<dbReference type="Pfam" id="PF11992">
    <property type="entry name" value="TgpA_N"/>
    <property type="match status" value="1"/>
</dbReference>
<feature type="transmembrane region" description="Helical" evidence="2">
    <location>
        <begin position="32"/>
        <end position="56"/>
    </location>
</feature>
<dbReference type="PANTHER" id="PTHR42736:SF1">
    <property type="entry name" value="PROTEIN-GLUTAMINE GAMMA-GLUTAMYLTRANSFERASE"/>
    <property type="match status" value="1"/>
</dbReference>
<feature type="transmembrane region" description="Helical" evidence="2">
    <location>
        <begin position="101"/>
        <end position="122"/>
    </location>
</feature>
<name>A0A1H0R1Y0_9MICO</name>
<dbReference type="SMART" id="SM00460">
    <property type="entry name" value="TGc"/>
    <property type="match status" value="1"/>
</dbReference>
<feature type="transmembrane region" description="Helical" evidence="2">
    <location>
        <begin position="63"/>
        <end position="81"/>
    </location>
</feature>
<accession>A0A1H0R1Y0</accession>
<organism evidence="4 5">
    <name type="scientific">Pedococcus dokdonensis</name>
    <dbReference type="NCBI Taxonomy" id="443156"/>
    <lineage>
        <taxon>Bacteria</taxon>
        <taxon>Bacillati</taxon>
        <taxon>Actinomycetota</taxon>
        <taxon>Actinomycetes</taxon>
        <taxon>Micrococcales</taxon>
        <taxon>Intrasporangiaceae</taxon>
        <taxon>Pedococcus</taxon>
    </lineage>
</organism>
<dbReference type="InterPro" id="IPR038765">
    <property type="entry name" value="Papain-like_cys_pep_sf"/>
</dbReference>
<evidence type="ECO:0000313" key="4">
    <source>
        <dbReference type="EMBL" id="SDP23139.1"/>
    </source>
</evidence>
<dbReference type="RefSeq" id="WP_157692958.1">
    <property type="nucleotide sequence ID" value="NZ_LT629711.1"/>
</dbReference>
<feature type="transmembrane region" description="Helical" evidence="2">
    <location>
        <begin position="129"/>
        <end position="149"/>
    </location>
</feature>
<feature type="region of interest" description="Disordered" evidence="1">
    <location>
        <begin position="653"/>
        <end position="673"/>
    </location>
</feature>
<dbReference type="Proteomes" id="UP000199077">
    <property type="component" value="Chromosome I"/>
</dbReference>
<keyword evidence="5" id="KW-1185">Reference proteome</keyword>
<keyword evidence="2" id="KW-0812">Transmembrane</keyword>
<dbReference type="InterPro" id="IPR052901">
    <property type="entry name" value="Bact_TGase-like"/>
</dbReference>
<keyword evidence="2" id="KW-1133">Transmembrane helix</keyword>
<dbReference type="InterPro" id="IPR002931">
    <property type="entry name" value="Transglutaminase-like"/>
</dbReference>
<dbReference type="Gene3D" id="3.10.620.30">
    <property type="match status" value="1"/>
</dbReference>
<evidence type="ECO:0000259" key="3">
    <source>
        <dbReference type="SMART" id="SM00460"/>
    </source>
</evidence>
<protein>
    <submittedName>
        <fullName evidence="4">Transglutaminase-like superfamily protein</fullName>
    </submittedName>
</protein>
<feature type="transmembrane region" description="Helical" evidence="2">
    <location>
        <begin position="193"/>
        <end position="213"/>
    </location>
</feature>
<gene>
    <name evidence="4" type="ORF">SAMN04489867_1803</name>
</gene>
<feature type="domain" description="Transglutaminase-like" evidence="3">
    <location>
        <begin position="441"/>
        <end position="510"/>
    </location>
</feature>
<dbReference type="InterPro" id="IPR021878">
    <property type="entry name" value="TgpA_N"/>
</dbReference>
<evidence type="ECO:0000313" key="5">
    <source>
        <dbReference type="Proteomes" id="UP000199077"/>
    </source>
</evidence>
<dbReference type="AlphaFoldDB" id="A0A1H0R1Y0"/>
<feature type="region of interest" description="Disordered" evidence="1">
    <location>
        <begin position="530"/>
        <end position="557"/>
    </location>
</feature>